<evidence type="ECO:0000256" key="1">
    <source>
        <dbReference type="ARBA" id="ARBA00010577"/>
    </source>
</evidence>
<sequence length="397" mass="43777">MTRVSESVNNMFTPKKDPYSVTAGIGESGLETKKVTGDRDSDTFVDPSDHGMGQDEFLFLLTEQMRHQDPLDPMDNREFVTQLAQFSQLESSTNMRESLQDMNKSFQSSLDIQNNTARSMNNASAVSLVGKEVRLLQDTMNWTGNTNQPYYVQMGSHDMVHVEIVDREDEVVDTIEVERGPEGNAGVFTWDGVTAQGDRVDFDQYKLRVRENKNSADELYCFVQDTVTGLRYTGDGAKLQVADREIGVSNILEVSPQGGDTETDSPGFSGLTMGQALNLVGKDVRTSVTPSYRPSPNNTEATYRVDLNGAPQANLVVRDSEGVVVQQQDVRESGEVTVPLFGDPDEEYTVSLEGSDEPFFYMDSTVTGVRTTPQGVQLSAGGRLVRLDDIIELSAKS</sequence>
<dbReference type="EMBL" id="ASJR01000007">
    <property type="protein sequence ID" value="ERP32082.1"/>
    <property type="molecule type" value="Genomic_DNA"/>
</dbReference>
<evidence type="ECO:0000313" key="7">
    <source>
        <dbReference type="EMBL" id="ERP32082.1"/>
    </source>
</evidence>
<dbReference type="eggNOG" id="COG1843">
    <property type="taxonomic scope" value="Bacteria"/>
</dbReference>
<reference evidence="7 8" key="1">
    <citation type="journal article" date="2013" name="Environ. Microbiol.">
        <title>Genome analysis of Chitinivibrio alkaliphilus gen. nov., sp. nov., a novel extremely haloalkaliphilic anaerobic chitinolytic bacterium from the candidate phylum Termite Group 3.</title>
        <authorList>
            <person name="Sorokin D.Y."/>
            <person name="Gumerov V.M."/>
            <person name="Rakitin A.L."/>
            <person name="Beletsky A.V."/>
            <person name="Damste J.S."/>
            <person name="Muyzer G."/>
            <person name="Mardanov A.V."/>
            <person name="Ravin N.V."/>
        </authorList>
    </citation>
    <scope>NUCLEOTIDE SEQUENCE [LARGE SCALE GENOMIC DNA]</scope>
    <source>
        <strain evidence="7 8">ACht1</strain>
    </source>
</reference>
<keyword evidence="7" id="KW-0282">Flagellum</keyword>
<gene>
    <name evidence="7" type="ORF">CALK_1069</name>
</gene>
<name>U7DAC1_9BACT</name>
<dbReference type="Gene3D" id="2.30.30.910">
    <property type="match status" value="1"/>
</dbReference>
<comment type="function">
    <text evidence="4 5">Required for flagellar hook formation. May act as a scaffolding protein.</text>
</comment>
<dbReference type="STRING" id="1313304.CALK_1069"/>
<dbReference type="Proteomes" id="UP000017148">
    <property type="component" value="Unassembled WGS sequence"/>
</dbReference>
<proteinExistence type="inferred from homology"/>
<evidence type="ECO:0000256" key="2">
    <source>
        <dbReference type="ARBA" id="ARBA00016013"/>
    </source>
</evidence>
<keyword evidence="7" id="KW-0969">Cilium</keyword>
<evidence type="ECO:0000256" key="4">
    <source>
        <dbReference type="ARBA" id="ARBA00024746"/>
    </source>
</evidence>
<dbReference type="AlphaFoldDB" id="U7DAC1"/>
<dbReference type="GO" id="GO:0044781">
    <property type="term" value="P:bacterial-type flagellum organization"/>
    <property type="evidence" value="ECO:0007669"/>
    <property type="project" value="UniProtKB-UniRule"/>
</dbReference>
<keyword evidence="7" id="KW-0966">Cell projection</keyword>
<dbReference type="Gene3D" id="2.60.40.4070">
    <property type="match status" value="1"/>
</dbReference>
<evidence type="ECO:0000256" key="6">
    <source>
        <dbReference type="SAM" id="MobiDB-lite"/>
    </source>
</evidence>
<accession>U7DAC1</accession>
<dbReference type="RefSeq" id="WP_022636557.1">
    <property type="nucleotide sequence ID" value="NZ_ASJR01000007.1"/>
</dbReference>
<protein>
    <recommendedName>
        <fullName evidence="2 5">Basal-body rod modification protein FlgD</fullName>
    </recommendedName>
</protein>
<dbReference type="OrthoDB" id="9785233at2"/>
<evidence type="ECO:0000256" key="3">
    <source>
        <dbReference type="ARBA" id="ARBA00022795"/>
    </source>
</evidence>
<feature type="region of interest" description="Disordered" evidence="6">
    <location>
        <begin position="1"/>
        <end position="24"/>
    </location>
</feature>
<evidence type="ECO:0000256" key="5">
    <source>
        <dbReference type="RuleBase" id="RU362076"/>
    </source>
</evidence>
<comment type="similarity">
    <text evidence="1 5">Belongs to the FlgD family.</text>
</comment>
<dbReference type="InterPro" id="IPR005648">
    <property type="entry name" value="FlgD"/>
</dbReference>
<feature type="compositionally biased region" description="Polar residues" evidence="6">
    <location>
        <begin position="1"/>
        <end position="12"/>
    </location>
</feature>
<evidence type="ECO:0000313" key="8">
    <source>
        <dbReference type="Proteomes" id="UP000017148"/>
    </source>
</evidence>
<comment type="caution">
    <text evidence="7">The sequence shown here is derived from an EMBL/GenBank/DDBJ whole genome shotgun (WGS) entry which is preliminary data.</text>
</comment>
<keyword evidence="3 5" id="KW-1005">Bacterial flagellum biogenesis</keyword>
<organism evidence="7 8">
    <name type="scientific">Chitinivibrio alkaliphilus ACht1</name>
    <dbReference type="NCBI Taxonomy" id="1313304"/>
    <lineage>
        <taxon>Bacteria</taxon>
        <taxon>Pseudomonadati</taxon>
        <taxon>Fibrobacterota</taxon>
        <taxon>Chitinivibrionia</taxon>
        <taxon>Chitinivibrionales</taxon>
        <taxon>Chitinivibrionaceae</taxon>
        <taxon>Chitinivibrio</taxon>
    </lineage>
</organism>
<keyword evidence="8" id="KW-1185">Reference proteome</keyword>
<dbReference type="Pfam" id="PF03963">
    <property type="entry name" value="FlgD"/>
    <property type="match status" value="1"/>
</dbReference>